<dbReference type="PANTHER" id="PTHR42808">
    <property type="entry name" value="HYDROXYSTEROID DEHYDROGENASE-LIKE PROTEIN 2"/>
    <property type="match status" value="1"/>
</dbReference>
<keyword evidence="3" id="KW-0521">NADP</keyword>
<evidence type="ECO:0000313" key="6">
    <source>
        <dbReference type="EMBL" id="SMX73226.1"/>
    </source>
</evidence>
<dbReference type="AlphaFoldDB" id="A0A2H1IDN2"/>
<dbReference type="NCBIfam" id="NF006133">
    <property type="entry name" value="PRK08278.1"/>
    <property type="match status" value="1"/>
</dbReference>
<dbReference type="InterPro" id="IPR036291">
    <property type="entry name" value="NAD(P)-bd_dom_sf"/>
</dbReference>
<evidence type="ECO:0000256" key="4">
    <source>
        <dbReference type="ARBA" id="ARBA00023002"/>
    </source>
</evidence>
<dbReference type="Pfam" id="PF00106">
    <property type="entry name" value="adh_short"/>
    <property type="match status" value="1"/>
</dbReference>
<comment type="subcellular location">
    <subcellularLocation>
        <location evidence="1">Peroxisome</location>
    </subcellularLocation>
</comment>
<organism evidence="6 7">
    <name type="scientific">Brevibacterium antiquum CNRZ 918</name>
    <dbReference type="NCBI Taxonomy" id="1255637"/>
    <lineage>
        <taxon>Bacteria</taxon>
        <taxon>Bacillati</taxon>
        <taxon>Actinomycetota</taxon>
        <taxon>Actinomycetes</taxon>
        <taxon>Micrococcales</taxon>
        <taxon>Brevibacteriaceae</taxon>
        <taxon>Brevibacterium</taxon>
    </lineage>
</organism>
<sequence length="292" mass="30493">MSTDSHLGAGESPSESTRSLAGRTIIMSGGSRGIGLAIALRAAADGANVAILAKTSQPHPKLEGTVYTAAEQIEAAGGKALPIIGDVRDDASVAEAVAQTAETFGGIDIVVNNASAIDLSSTQDLPMKKFDLMQSINSRGSFMLAKTALPHLKSSSAAHILTLSPPLNLNPRWAGQHLGYTMAKYGMSLVTLGLAEELKADGIAANSLWPKTTIGTAAIANLLGGAEVMARSRSPRIMSDAAWAILTRDPRTTTGNFFIDEEALREEGITDLSVYSGAANEEDLQLDLFLDS</sequence>
<dbReference type="InterPro" id="IPR051935">
    <property type="entry name" value="HSDL2"/>
</dbReference>
<accession>A0A2H1IDN2</accession>
<dbReference type="InterPro" id="IPR002347">
    <property type="entry name" value="SDR_fam"/>
</dbReference>
<gene>
    <name evidence="6" type="ORF">BANT918_00864</name>
</gene>
<name>A0A2H1IDN2_9MICO</name>
<dbReference type="PROSITE" id="PS00061">
    <property type="entry name" value="ADH_SHORT"/>
    <property type="match status" value="1"/>
</dbReference>
<keyword evidence="5" id="KW-0576">Peroxisome</keyword>
<dbReference type="Gene3D" id="3.40.50.720">
    <property type="entry name" value="NAD(P)-binding Rossmann-like Domain"/>
    <property type="match status" value="1"/>
</dbReference>
<dbReference type="FunFam" id="3.40.50.720:FF:000301">
    <property type="entry name" value="Hydroxysteroid dehydrogenase like 2"/>
    <property type="match status" value="1"/>
</dbReference>
<proteinExistence type="inferred from homology"/>
<evidence type="ECO:0000256" key="3">
    <source>
        <dbReference type="ARBA" id="ARBA00022857"/>
    </source>
</evidence>
<dbReference type="PANTHER" id="PTHR42808:SF3">
    <property type="entry name" value="HYDROXYSTEROID DEHYDROGENASE-LIKE PROTEIN 2"/>
    <property type="match status" value="1"/>
</dbReference>
<reference evidence="6 7" key="1">
    <citation type="submission" date="2017-03" db="EMBL/GenBank/DDBJ databases">
        <authorList>
            <person name="Afonso C.L."/>
            <person name="Miller P.J."/>
            <person name="Scott M.A."/>
            <person name="Spackman E."/>
            <person name="Goraichik I."/>
            <person name="Dimitrov K.M."/>
            <person name="Suarez D.L."/>
            <person name="Swayne D.E."/>
        </authorList>
    </citation>
    <scope>NUCLEOTIDE SEQUENCE [LARGE SCALE GENOMIC DNA]</scope>
    <source>
        <strain evidence="6 7">CNRZ 918</strain>
    </source>
</reference>
<dbReference type="OrthoDB" id="9810935at2"/>
<dbReference type="PRINTS" id="PR00081">
    <property type="entry name" value="GDHRDH"/>
</dbReference>
<dbReference type="EMBL" id="FXZD01000002">
    <property type="protein sequence ID" value="SMX73226.1"/>
    <property type="molecule type" value="Genomic_DNA"/>
</dbReference>
<evidence type="ECO:0000313" key="7">
    <source>
        <dbReference type="Proteomes" id="UP000234433"/>
    </source>
</evidence>
<comment type="similarity">
    <text evidence="2">Belongs to the short-chain dehydrogenases/reductases (SDR) family.</text>
</comment>
<dbReference type="InterPro" id="IPR020904">
    <property type="entry name" value="Sc_DH/Rdtase_CS"/>
</dbReference>
<dbReference type="Proteomes" id="UP000234433">
    <property type="component" value="Unassembled WGS sequence"/>
</dbReference>
<dbReference type="RefSeq" id="WP_101619097.1">
    <property type="nucleotide sequence ID" value="NZ_FXZD01000002.1"/>
</dbReference>
<keyword evidence="4" id="KW-0560">Oxidoreductase</keyword>
<evidence type="ECO:0000256" key="5">
    <source>
        <dbReference type="ARBA" id="ARBA00023140"/>
    </source>
</evidence>
<dbReference type="SUPFAM" id="SSF51735">
    <property type="entry name" value="NAD(P)-binding Rossmann-fold domains"/>
    <property type="match status" value="1"/>
</dbReference>
<protein>
    <submittedName>
        <fullName evidence="6">Citronellol/citronellal dehydrogenase</fullName>
    </submittedName>
</protein>
<evidence type="ECO:0000256" key="1">
    <source>
        <dbReference type="ARBA" id="ARBA00004275"/>
    </source>
</evidence>
<evidence type="ECO:0000256" key="2">
    <source>
        <dbReference type="ARBA" id="ARBA00006484"/>
    </source>
</evidence>
<dbReference type="GO" id="GO:0016491">
    <property type="term" value="F:oxidoreductase activity"/>
    <property type="evidence" value="ECO:0007669"/>
    <property type="project" value="UniProtKB-KW"/>
</dbReference>